<proteinExistence type="predicted"/>
<evidence type="ECO:0000313" key="5">
    <source>
        <dbReference type="Proteomes" id="UP000516437"/>
    </source>
</evidence>
<dbReference type="OrthoDB" id="409644at2759"/>
<comment type="caution">
    <text evidence="4">The sequence shown here is derived from an EMBL/GenBank/DDBJ whole genome shotgun (WGS) entry which is preliminary data.</text>
</comment>
<dbReference type="InterPro" id="IPR016024">
    <property type="entry name" value="ARM-type_fold"/>
</dbReference>
<feature type="region of interest" description="Disordered" evidence="3">
    <location>
        <begin position="1"/>
        <end position="31"/>
    </location>
</feature>
<dbReference type="Proteomes" id="UP000516437">
    <property type="component" value="Chromosome 7"/>
</dbReference>
<feature type="repeat" description="ARM" evidence="2">
    <location>
        <begin position="285"/>
        <end position="327"/>
    </location>
</feature>
<evidence type="ECO:0000256" key="3">
    <source>
        <dbReference type="SAM" id="MobiDB-lite"/>
    </source>
</evidence>
<dbReference type="Pfam" id="PF00514">
    <property type="entry name" value="Arm"/>
    <property type="match status" value="1"/>
</dbReference>
<dbReference type="AlphaFoldDB" id="A0A6A1V152"/>
<gene>
    <name evidence="4" type="ORF">CJ030_MR7G028047</name>
</gene>
<dbReference type="PANTHER" id="PTHR47451">
    <property type="entry name" value="ARM REPEAT SUPERFAMILY PROTEIN"/>
    <property type="match status" value="1"/>
</dbReference>
<evidence type="ECO:0000256" key="2">
    <source>
        <dbReference type="PROSITE-ProRule" id="PRU00259"/>
    </source>
</evidence>
<dbReference type="SMART" id="SM00185">
    <property type="entry name" value="ARM"/>
    <property type="match status" value="8"/>
</dbReference>
<dbReference type="SUPFAM" id="SSF48371">
    <property type="entry name" value="ARM repeat"/>
    <property type="match status" value="2"/>
</dbReference>
<dbReference type="EMBL" id="RXIC02000025">
    <property type="protein sequence ID" value="KAB1205768.1"/>
    <property type="molecule type" value="Genomic_DNA"/>
</dbReference>
<dbReference type="InterPro" id="IPR000225">
    <property type="entry name" value="Armadillo"/>
</dbReference>
<dbReference type="Gene3D" id="1.25.10.10">
    <property type="entry name" value="Leucine-rich Repeat Variant"/>
    <property type="match status" value="3"/>
</dbReference>
<evidence type="ECO:0000256" key="1">
    <source>
        <dbReference type="ARBA" id="ARBA00022737"/>
    </source>
</evidence>
<protein>
    <submittedName>
        <fullName evidence="4">U-box domain-containing protein 12</fullName>
    </submittedName>
</protein>
<accession>A0A6A1V152</accession>
<dbReference type="PANTHER" id="PTHR47451:SF1">
    <property type="entry name" value="ARM REPEAT SUPERFAMILY PROTEIN"/>
    <property type="match status" value="1"/>
</dbReference>
<dbReference type="PROSITE" id="PS50176">
    <property type="entry name" value="ARM_REPEAT"/>
    <property type="match status" value="3"/>
</dbReference>
<evidence type="ECO:0000313" key="4">
    <source>
        <dbReference type="EMBL" id="KAB1205768.1"/>
    </source>
</evidence>
<reference evidence="4 5" key="1">
    <citation type="journal article" date="2019" name="Plant Biotechnol. J.">
        <title>The red bayberry genome and genetic basis of sex determination.</title>
        <authorList>
            <person name="Jia H.M."/>
            <person name="Jia H.J."/>
            <person name="Cai Q.L."/>
            <person name="Wang Y."/>
            <person name="Zhao H.B."/>
            <person name="Yang W.F."/>
            <person name="Wang G.Y."/>
            <person name="Li Y.H."/>
            <person name="Zhan D.L."/>
            <person name="Shen Y.T."/>
            <person name="Niu Q.F."/>
            <person name="Chang L."/>
            <person name="Qiu J."/>
            <person name="Zhao L."/>
            <person name="Xie H.B."/>
            <person name="Fu W.Y."/>
            <person name="Jin J."/>
            <person name="Li X.W."/>
            <person name="Jiao Y."/>
            <person name="Zhou C.C."/>
            <person name="Tu T."/>
            <person name="Chai C.Y."/>
            <person name="Gao J.L."/>
            <person name="Fan L.J."/>
            <person name="van de Weg E."/>
            <person name="Wang J.Y."/>
            <person name="Gao Z.S."/>
        </authorList>
    </citation>
    <scope>NUCLEOTIDE SEQUENCE [LARGE SCALE GENOMIC DNA]</scope>
    <source>
        <tissue evidence="4">Leaves</tissue>
    </source>
</reference>
<feature type="compositionally biased region" description="Polar residues" evidence="3">
    <location>
        <begin position="1"/>
        <end position="10"/>
    </location>
</feature>
<feature type="repeat" description="ARM" evidence="2">
    <location>
        <begin position="242"/>
        <end position="275"/>
    </location>
</feature>
<organism evidence="4 5">
    <name type="scientific">Morella rubra</name>
    <name type="common">Chinese bayberry</name>
    <dbReference type="NCBI Taxonomy" id="262757"/>
    <lineage>
        <taxon>Eukaryota</taxon>
        <taxon>Viridiplantae</taxon>
        <taxon>Streptophyta</taxon>
        <taxon>Embryophyta</taxon>
        <taxon>Tracheophyta</taxon>
        <taxon>Spermatophyta</taxon>
        <taxon>Magnoliopsida</taxon>
        <taxon>eudicotyledons</taxon>
        <taxon>Gunneridae</taxon>
        <taxon>Pentapetalae</taxon>
        <taxon>rosids</taxon>
        <taxon>fabids</taxon>
        <taxon>Fagales</taxon>
        <taxon>Myricaceae</taxon>
        <taxon>Morella</taxon>
    </lineage>
</organism>
<sequence length="909" mass="99731">MKNWLPSSPQRLAPRKGRTPRQNPVTVSERKPKPKNNWIFLCLSILPPIGFKPIRMLASATPTPFTLKPPNAQQKLPNILVGVIPFASRNTKRSSPTVLSCTTQHCNHQYHASNPHSKRAVTTRVSSDGGGAVDATPHHSTPPDTEELGASHSFADSYVALFIRMLGLDHDNLDREQAIVALWKYSLGGKKHIDAIMQFPGCVNLTLNLLRSESSSTCEAAAGLLRSISSVNLYRELIAESGAIEEITGLLTRPSLTHEVKEQSMSTLWNLSVDEKLRAKIANNDFLSLLVKSLDDEDIKVQEAAGGILANLALSHFSHSMIVEAGVVPKLAKVLKTDVEGSKVVRKEAKNVLLELAKDEYYRILIIEEGLVPVPIIGAAAYKSFRPGLHSWPSLPDGTDIQQTPKGPSRFGAAELLLGLNIDDKNLNMEEAKMNAIVGRTQQQFLARIGAIEMEDKQKSQSKCSADHRLTLLPWMDGVARLVLILELEDESAISRAAGSIADASINEHMRVAFKEAGAVKHLVRLLSCNDDSVRLAVTRALERMSISKDVCQVIEAEGVVNPLISILKHWPASESLMERSLNILVRILDPSTEMKSKFYNGSKKYSDTAGSPEVPAGLTGNMVGEQRSEANTREDVLDTAFISRLVEILKTSSPSLQRKVASILEFVTIIDPSMGSIISVDIESGLDAVFQQNFLKDTESDTEGQHPEKYALEVEEAGLAISAASRLLTKLLDSEQFRQSIKSTHFTKLLREILKSNIPTHKKDWVAASLVKLTSLSGRYFGSENTINMEITLYETIPRLIEQMKTSLSVEAQEAAVMELNRIISEGLVDSTRAIASQGGIFPLVKIIEEGSERGVEAGLAILNNLSMDTENHSVILAAGAVPALRRIVLSQRPQWPRAIHLLRTLPT</sequence>
<feature type="repeat" description="ARM" evidence="2">
    <location>
        <begin position="840"/>
        <end position="882"/>
    </location>
</feature>
<keyword evidence="5" id="KW-1185">Reference proteome</keyword>
<dbReference type="InterPro" id="IPR011989">
    <property type="entry name" value="ARM-like"/>
</dbReference>
<name>A0A6A1V152_9ROSI</name>
<feature type="region of interest" description="Disordered" evidence="3">
    <location>
        <begin position="109"/>
        <end position="149"/>
    </location>
</feature>
<keyword evidence="1" id="KW-0677">Repeat</keyword>